<proteinExistence type="predicted"/>
<protein>
    <submittedName>
        <fullName evidence="3">Cell wall hydrolase/autolysin</fullName>
    </submittedName>
</protein>
<dbReference type="PATRIC" id="fig|1149862.3.peg.1050"/>
<dbReference type="AlphaFoldDB" id="I8RIZ4"/>
<dbReference type="GO" id="GO:0009253">
    <property type="term" value="P:peptidoglycan catabolic process"/>
    <property type="evidence" value="ECO:0007669"/>
    <property type="project" value="InterPro"/>
</dbReference>
<evidence type="ECO:0000313" key="4">
    <source>
        <dbReference type="Proteomes" id="UP000004324"/>
    </source>
</evidence>
<keyword evidence="1 3" id="KW-0378">Hydrolase</keyword>
<dbReference type="InterPro" id="IPR002508">
    <property type="entry name" value="MurNAc-LAA_cat"/>
</dbReference>
<dbReference type="GO" id="GO:0030288">
    <property type="term" value="C:outer membrane-bounded periplasmic space"/>
    <property type="evidence" value="ECO:0007669"/>
    <property type="project" value="TreeGrafter"/>
</dbReference>
<dbReference type="EMBL" id="AKVJ01000011">
    <property type="protein sequence ID" value="EIW19898.1"/>
    <property type="molecule type" value="Genomic_DNA"/>
</dbReference>
<dbReference type="Pfam" id="PF01520">
    <property type="entry name" value="Amidase_3"/>
    <property type="match status" value="1"/>
</dbReference>
<name>I8RIZ4_9FIRM</name>
<gene>
    <name evidence="3" type="ORF">FB4_0149</name>
</gene>
<dbReference type="PANTHER" id="PTHR30404:SF0">
    <property type="entry name" value="N-ACETYLMURAMOYL-L-ALANINE AMIDASE AMIC"/>
    <property type="match status" value="1"/>
</dbReference>
<evidence type="ECO:0000256" key="1">
    <source>
        <dbReference type="ARBA" id="ARBA00022801"/>
    </source>
</evidence>
<dbReference type="PANTHER" id="PTHR30404">
    <property type="entry name" value="N-ACETYLMURAMOYL-L-ALANINE AMIDASE"/>
    <property type="match status" value="1"/>
</dbReference>
<keyword evidence="4" id="KW-1185">Reference proteome</keyword>
<dbReference type="OrthoDB" id="9180606at2"/>
<sequence>MAKMIIIDPGHAGPTKDPGAVGPGGTFESDRALEIGLKVKAGLMRLNIPVTMTREMYDQPVTDDLSYRTDLANNYAAAAFISIHCNAAESPTAVGCEIWTTPGQTGADSLAEAVLGEFEKQMPGLYLRKDTSDGDGDKEARFYVLKYTDAPAILIETGFISNPEEEALLATDAYQQQVAQVIIDGLVAWLKEG</sequence>
<feature type="domain" description="MurNAc-LAA" evidence="2">
    <location>
        <begin position="69"/>
        <end position="187"/>
    </location>
</feature>
<dbReference type="CDD" id="cd02696">
    <property type="entry name" value="MurNAc-LAA"/>
    <property type="match status" value="1"/>
</dbReference>
<dbReference type="SMART" id="SM00646">
    <property type="entry name" value="Ami_3"/>
    <property type="match status" value="1"/>
</dbReference>
<dbReference type="GO" id="GO:0008745">
    <property type="term" value="F:N-acetylmuramoyl-L-alanine amidase activity"/>
    <property type="evidence" value="ECO:0007669"/>
    <property type="project" value="InterPro"/>
</dbReference>
<accession>I8RIZ4</accession>
<dbReference type="Proteomes" id="UP000004324">
    <property type="component" value="Unassembled WGS sequence"/>
</dbReference>
<reference evidence="3 4" key="1">
    <citation type="journal article" date="2012" name="J. Bacteriol.">
        <title>Draft Genome Sequences for Two Metal-Reducing Pelosinus fermentans Strains Isolated from a Cr(VI)-Contaminated Site and for Type Strain R7.</title>
        <authorList>
            <person name="Brown S.D."/>
            <person name="Podar M."/>
            <person name="Klingeman D.M."/>
            <person name="Johnson C.M."/>
            <person name="Yang Z.K."/>
            <person name="Utturkar S.M."/>
            <person name="Land M.L."/>
            <person name="Mosher J.J."/>
            <person name="Hurt R.A.Jr."/>
            <person name="Phelps T.J."/>
            <person name="Palumbo A.V."/>
            <person name="Arkin A.P."/>
            <person name="Hazen T.C."/>
            <person name="Elias D.A."/>
        </authorList>
    </citation>
    <scope>NUCLEOTIDE SEQUENCE [LARGE SCALE GENOMIC DNA]</scope>
    <source>
        <strain evidence="3 4">B4</strain>
    </source>
</reference>
<evidence type="ECO:0000313" key="3">
    <source>
        <dbReference type="EMBL" id="EIW19898.1"/>
    </source>
</evidence>
<organism evidence="3 4">
    <name type="scientific">Pelosinus fermentans B4</name>
    <dbReference type="NCBI Taxonomy" id="1149862"/>
    <lineage>
        <taxon>Bacteria</taxon>
        <taxon>Bacillati</taxon>
        <taxon>Bacillota</taxon>
        <taxon>Negativicutes</taxon>
        <taxon>Selenomonadales</taxon>
        <taxon>Sporomusaceae</taxon>
        <taxon>Pelosinus</taxon>
    </lineage>
</organism>
<comment type="caution">
    <text evidence="3">The sequence shown here is derived from an EMBL/GenBank/DDBJ whole genome shotgun (WGS) entry which is preliminary data.</text>
</comment>
<dbReference type="RefSeq" id="WP_007931977.1">
    <property type="nucleotide sequence ID" value="NZ_AKVJ01000011.1"/>
</dbReference>
<evidence type="ECO:0000259" key="2">
    <source>
        <dbReference type="SMART" id="SM00646"/>
    </source>
</evidence>
<dbReference type="Gene3D" id="3.40.630.40">
    <property type="entry name" value="Zn-dependent exopeptidases"/>
    <property type="match status" value="1"/>
</dbReference>
<dbReference type="SUPFAM" id="SSF53187">
    <property type="entry name" value="Zn-dependent exopeptidases"/>
    <property type="match status" value="1"/>
</dbReference>
<dbReference type="InterPro" id="IPR050695">
    <property type="entry name" value="N-acetylmuramoyl_amidase_3"/>
</dbReference>